<evidence type="ECO:0000256" key="4">
    <source>
        <dbReference type="ARBA" id="ARBA00022982"/>
    </source>
</evidence>
<dbReference type="InterPro" id="IPR024935">
    <property type="entry name" value="Rubredoxin_dom"/>
</dbReference>
<dbReference type="PIRSF" id="PIRSF000071">
    <property type="entry name" value="Rubredoxin"/>
    <property type="match status" value="1"/>
</dbReference>
<dbReference type="SUPFAM" id="SSF57802">
    <property type="entry name" value="Rubredoxin-like"/>
    <property type="match status" value="1"/>
</dbReference>
<comment type="cofactor">
    <cofactor evidence="6 7">
        <name>Fe(3+)</name>
        <dbReference type="ChEBI" id="CHEBI:29034"/>
    </cofactor>
    <text evidence="6 7">Binds 1 Fe(3+) ion per subunit.</text>
</comment>
<dbReference type="RefSeq" id="WP_212694123.1">
    <property type="nucleotide sequence ID" value="NZ_CP058649.1"/>
</dbReference>
<evidence type="ECO:0000313" key="10">
    <source>
        <dbReference type="Proteomes" id="UP000683246"/>
    </source>
</evidence>
<dbReference type="GO" id="GO:0009055">
    <property type="term" value="F:electron transfer activity"/>
    <property type="evidence" value="ECO:0007669"/>
    <property type="project" value="InterPro"/>
</dbReference>
<dbReference type="PRINTS" id="PR00163">
    <property type="entry name" value="RUBREDOXIN"/>
</dbReference>
<dbReference type="GO" id="GO:0005506">
    <property type="term" value="F:iron ion binding"/>
    <property type="evidence" value="ECO:0007669"/>
    <property type="project" value="InterPro"/>
</dbReference>
<feature type="binding site" evidence="7">
    <location>
        <position position="9"/>
    </location>
    <ligand>
        <name>Fe cation</name>
        <dbReference type="ChEBI" id="CHEBI:24875"/>
    </ligand>
</feature>
<evidence type="ECO:0000256" key="7">
    <source>
        <dbReference type="PIRSR" id="PIRSR000071-1"/>
    </source>
</evidence>
<dbReference type="InterPro" id="IPR024922">
    <property type="entry name" value="Rubredoxin"/>
</dbReference>
<feature type="binding site" evidence="7">
    <location>
        <position position="42"/>
    </location>
    <ligand>
        <name>Fe cation</name>
        <dbReference type="ChEBI" id="CHEBI:24875"/>
    </ligand>
</feature>
<dbReference type="CDD" id="cd00730">
    <property type="entry name" value="rubredoxin"/>
    <property type="match status" value="1"/>
</dbReference>
<keyword evidence="2 6" id="KW-0813">Transport</keyword>
<evidence type="ECO:0000259" key="8">
    <source>
        <dbReference type="PROSITE" id="PS50903"/>
    </source>
</evidence>
<evidence type="ECO:0000256" key="5">
    <source>
        <dbReference type="ARBA" id="ARBA00023004"/>
    </source>
</evidence>
<keyword evidence="4 6" id="KW-0249">Electron transport</keyword>
<feature type="binding site" evidence="7">
    <location>
        <position position="6"/>
    </location>
    <ligand>
        <name>Fe cation</name>
        <dbReference type="ChEBI" id="CHEBI:24875"/>
    </ligand>
</feature>
<keyword evidence="3 6" id="KW-0479">Metal-binding</keyword>
<protein>
    <recommendedName>
        <fullName evidence="6">Rubredoxin</fullName>
    </recommendedName>
</protein>
<dbReference type="GO" id="GO:0043448">
    <property type="term" value="P:alkane catabolic process"/>
    <property type="evidence" value="ECO:0007669"/>
    <property type="project" value="TreeGrafter"/>
</dbReference>
<dbReference type="AlphaFoldDB" id="A0A8J8MKY4"/>
<comment type="similarity">
    <text evidence="1 6">Belongs to the rubredoxin family.</text>
</comment>
<feature type="domain" description="Rubredoxin-like" evidence="8">
    <location>
        <begin position="1"/>
        <end position="52"/>
    </location>
</feature>
<dbReference type="InterPro" id="IPR024934">
    <property type="entry name" value="Rubredoxin-like_dom"/>
</dbReference>
<evidence type="ECO:0000256" key="6">
    <source>
        <dbReference type="PIRNR" id="PIRNR000071"/>
    </source>
</evidence>
<feature type="binding site" evidence="7">
    <location>
        <position position="39"/>
    </location>
    <ligand>
        <name>Fe cation</name>
        <dbReference type="ChEBI" id="CHEBI:24875"/>
    </ligand>
</feature>
<dbReference type="PROSITE" id="PS50903">
    <property type="entry name" value="RUBREDOXIN_LIKE"/>
    <property type="match status" value="1"/>
</dbReference>
<dbReference type="Pfam" id="PF00301">
    <property type="entry name" value="Rubredoxin"/>
    <property type="match status" value="1"/>
</dbReference>
<evidence type="ECO:0000256" key="1">
    <source>
        <dbReference type="ARBA" id="ARBA00005337"/>
    </source>
</evidence>
<proteinExistence type="inferred from homology"/>
<sequence>MTSYKCTVCGYIYRPQKGDWTQDIAPNTKFEDLPEFWKCPTCNQPTMAFIKRDV</sequence>
<name>A0A8J8MKY4_9FIRM</name>
<dbReference type="KEGG" id="vpy:HZI73_14605"/>
<reference evidence="9" key="1">
    <citation type="submission" date="2020-07" db="EMBL/GenBank/DDBJ databases">
        <title>Vallitalea pronyensis genome.</title>
        <authorList>
            <person name="Postec A."/>
        </authorList>
    </citation>
    <scope>NUCLEOTIDE SEQUENCE</scope>
    <source>
        <strain evidence="9">FatNI3</strain>
    </source>
</reference>
<accession>A0A8J8MKY4</accession>
<dbReference type="InterPro" id="IPR050526">
    <property type="entry name" value="Rubredoxin_ET"/>
</dbReference>
<evidence type="ECO:0000256" key="3">
    <source>
        <dbReference type="ARBA" id="ARBA00022723"/>
    </source>
</evidence>
<dbReference type="EMBL" id="CP058649">
    <property type="protein sequence ID" value="QUI23439.1"/>
    <property type="molecule type" value="Genomic_DNA"/>
</dbReference>
<dbReference type="PANTHER" id="PTHR47627:SF1">
    <property type="entry name" value="RUBREDOXIN-1-RELATED"/>
    <property type="match status" value="1"/>
</dbReference>
<keyword evidence="5 6" id="KW-0408">Iron</keyword>
<organism evidence="9 10">
    <name type="scientific">Vallitalea pronyensis</name>
    <dbReference type="NCBI Taxonomy" id="1348613"/>
    <lineage>
        <taxon>Bacteria</taxon>
        <taxon>Bacillati</taxon>
        <taxon>Bacillota</taxon>
        <taxon>Clostridia</taxon>
        <taxon>Lachnospirales</taxon>
        <taxon>Vallitaleaceae</taxon>
        <taxon>Vallitalea</taxon>
    </lineage>
</organism>
<dbReference type="PANTHER" id="PTHR47627">
    <property type="entry name" value="RUBREDOXIN"/>
    <property type="match status" value="1"/>
</dbReference>
<gene>
    <name evidence="9" type="ORF">HZI73_14605</name>
</gene>
<dbReference type="Gene3D" id="2.20.28.10">
    <property type="match status" value="1"/>
</dbReference>
<evidence type="ECO:0000256" key="2">
    <source>
        <dbReference type="ARBA" id="ARBA00022448"/>
    </source>
</evidence>
<evidence type="ECO:0000313" key="9">
    <source>
        <dbReference type="EMBL" id="QUI23439.1"/>
    </source>
</evidence>
<dbReference type="Proteomes" id="UP000683246">
    <property type="component" value="Chromosome"/>
</dbReference>
<keyword evidence="10" id="KW-1185">Reference proteome</keyword>